<dbReference type="AlphaFoldDB" id="A0A0R3TRV3"/>
<accession>A0A0R3TRV3</accession>
<dbReference type="Proteomes" id="UP000278807">
    <property type="component" value="Unassembled WGS sequence"/>
</dbReference>
<dbReference type="STRING" id="102285.A0A0R3TRV3"/>
<evidence type="ECO:0000256" key="2">
    <source>
        <dbReference type="ARBA" id="ARBA00004245"/>
    </source>
</evidence>
<keyword evidence="9" id="KW-0969">Cilium</keyword>
<evidence type="ECO:0000256" key="8">
    <source>
        <dbReference type="ARBA" id="ARBA00023054"/>
    </source>
</evidence>
<dbReference type="InterPro" id="IPR025593">
    <property type="entry name" value="GAS8_dom"/>
</dbReference>
<evidence type="ECO:0000313" key="16">
    <source>
        <dbReference type="EMBL" id="VDO07725.1"/>
    </source>
</evidence>
<evidence type="ECO:0000256" key="7">
    <source>
        <dbReference type="ARBA" id="ARBA00022846"/>
    </source>
</evidence>
<keyword evidence="10" id="KW-0206">Cytoskeleton</keyword>
<keyword evidence="17" id="KW-1185">Reference proteome</keyword>
<dbReference type="GO" id="GO:0005794">
    <property type="term" value="C:Golgi apparatus"/>
    <property type="evidence" value="ECO:0007669"/>
    <property type="project" value="TreeGrafter"/>
</dbReference>
<dbReference type="Pfam" id="PF13851">
    <property type="entry name" value="GAS"/>
    <property type="match status" value="1"/>
</dbReference>
<evidence type="ECO:0000256" key="3">
    <source>
        <dbReference type="ARBA" id="ARBA00009859"/>
    </source>
</evidence>
<evidence type="ECO:0000256" key="1">
    <source>
        <dbReference type="ARBA" id="ARBA00004230"/>
    </source>
</evidence>
<dbReference type="WBParaSite" id="HNAJ_0001034201-mRNA-1">
    <property type="protein sequence ID" value="HNAJ_0001034201-mRNA-1"/>
    <property type="gene ID" value="HNAJ_0001034201"/>
</dbReference>
<evidence type="ECO:0000256" key="5">
    <source>
        <dbReference type="ARBA" id="ARBA00022490"/>
    </source>
</evidence>
<evidence type="ECO:0000256" key="14">
    <source>
        <dbReference type="SAM" id="MobiDB-lite"/>
    </source>
</evidence>
<protein>
    <recommendedName>
        <fullName evidence="4">Dynein regulatory complex subunit 4</fullName>
    </recommendedName>
    <alternativeName>
        <fullName evidence="12">Growth arrest-specific protein 8</fullName>
    </alternativeName>
</protein>
<evidence type="ECO:0000256" key="13">
    <source>
        <dbReference type="SAM" id="Coils"/>
    </source>
</evidence>
<dbReference type="GO" id="GO:0008017">
    <property type="term" value="F:microtubule binding"/>
    <property type="evidence" value="ECO:0007669"/>
    <property type="project" value="InterPro"/>
</dbReference>
<dbReference type="GO" id="GO:0031267">
    <property type="term" value="F:small GTPase binding"/>
    <property type="evidence" value="ECO:0007669"/>
    <property type="project" value="InterPro"/>
</dbReference>
<keyword evidence="6" id="KW-0493">Microtubule</keyword>
<evidence type="ECO:0000256" key="10">
    <source>
        <dbReference type="ARBA" id="ARBA00023212"/>
    </source>
</evidence>
<reference evidence="18" key="1">
    <citation type="submission" date="2017-02" db="UniProtKB">
        <authorList>
            <consortium name="WormBaseParasite"/>
        </authorList>
    </citation>
    <scope>IDENTIFICATION</scope>
</reference>
<feature type="coiled-coil region" evidence="13">
    <location>
        <begin position="256"/>
        <end position="311"/>
    </location>
</feature>
<dbReference type="GO" id="GO:0005874">
    <property type="term" value="C:microtubule"/>
    <property type="evidence" value="ECO:0007669"/>
    <property type="project" value="UniProtKB-KW"/>
</dbReference>
<dbReference type="OrthoDB" id="767661at2759"/>
<keyword evidence="8 13" id="KW-0175">Coiled coil</keyword>
<feature type="region of interest" description="Disordered" evidence="14">
    <location>
        <begin position="1"/>
        <end position="37"/>
    </location>
</feature>
<reference evidence="16 17" key="2">
    <citation type="submission" date="2018-11" db="EMBL/GenBank/DDBJ databases">
        <authorList>
            <consortium name="Pathogen Informatics"/>
        </authorList>
    </citation>
    <scope>NUCLEOTIDE SEQUENCE [LARGE SCALE GENOMIC DNA]</scope>
</reference>
<comment type="subcellular location">
    <subcellularLocation>
        <location evidence="1">Cell projection</location>
        <location evidence="1">Cilium</location>
        <location evidence="1">Flagellum</location>
    </subcellularLocation>
    <subcellularLocation>
        <location evidence="2">Cytoplasm</location>
        <location evidence="2">Cytoskeleton</location>
    </subcellularLocation>
</comment>
<evidence type="ECO:0000313" key="18">
    <source>
        <dbReference type="WBParaSite" id="HNAJ_0001034201-mRNA-1"/>
    </source>
</evidence>
<evidence type="ECO:0000256" key="12">
    <source>
        <dbReference type="ARBA" id="ARBA00031568"/>
    </source>
</evidence>
<gene>
    <name evidence="16" type="ORF">HNAJ_LOCUS10337</name>
</gene>
<evidence type="ECO:0000313" key="17">
    <source>
        <dbReference type="Proteomes" id="UP000278807"/>
    </source>
</evidence>
<comment type="similarity">
    <text evidence="3">Belongs to the DRC4 family.</text>
</comment>
<feature type="coiled-coil region" evidence="13">
    <location>
        <begin position="183"/>
        <end position="210"/>
    </location>
</feature>
<dbReference type="GO" id="GO:0031514">
    <property type="term" value="C:motile cilium"/>
    <property type="evidence" value="ECO:0007669"/>
    <property type="project" value="UniProtKB-SubCell"/>
</dbReference>
<keyword evidence="7" id="KW-0282">Flagellum</keyword>
<keyword evidence="5" id="KW-0963">Cytoplasm</keyword>
<dbReference type="PANTHER" id="PTHR31543">
    <property type="entry name" value="DYNEIN REGULATORY COMPLEX SUBUNIT 4"/>
    <property type="match status" value="1"/>
</dbReference>
<feature type="domain" description="Growth arrest-specific protein 8" evidence="15">
    <location>
        <begin position="229"/>
        <end position="403"/>
    </location>
</feature>
<dbReference type="EMBL" id="UZAE01012991">
    <property type="protein sequence ID" value="VDO07725.1"/>
    <property type="molecule type" value="Genomic_DNA"/>
</dbReference>
<keyword evidence="11" id="KW-0966">Cell projection</keyword>
<organism evidence="18">
    <name type="scientific">Rodentolepis nana</name>
    <name type="common">Dwarf tapeworm</name>
    <name type="synonym">Hymenolepis nana</name>
    <dbReference type="NCBI Taxonomy" id="102285"/>
    <lineage>
        <taxon>Eukaryota</taxon>
        <taxon>Metazoa</taxon>
        <taxon>Spiralia</taxon>
        <taxon>Lophotrochozoa</taxon>
        <taxon>Platyhelminthes</taxon>
        <taxon>Cestoda</taxon>
        <taxon>Eucestoda</taxon>
        <taxon>Cyclophyllidea</taxon>
        <taxon>Hymenolepididae</taxon>
        <taxon>Rodentolepis</taxon>
    </lineage>
</organism>
<dbReference type="GO" id="GO:0048870">
    <property type="term" value="P:cell motility"/>
    <property type="evidence" value="ECO:0007669"/>
    <property type="project" value="InterPro"/>
</dbReference>
<feature type="compositionally biased region" description="Basic residues" evidence="14">
    <location>
        <begin position="1"/>
        <end position="13"/>
    </location>
</feature>
<evidence type="ECO:0000256" key="4">
    <source>
        <dbReference type="ARBA" id="ARBA00021301"/>
    </source>
</evidence>
<dbReference type="PANTHER" id="PTHR31543:SF0">
    <property type="entry name" value="DYNEIN REGULATORY COMPLEX SUBUNIT 4"/>
    <property type="match status" value="1"/>
</dbReference>
<sequence length="468" mass="54866">SRQKTVTKKKKSQPQKTQQSRAKQPPHVVEPSEMTRHELEKFVSRLQEELARERSERNRTALERDKLTQFWEISKQQNEETCGLLRRKERELEDTEERQQMELQIYRQKAKHLMFEYNAKQSDAQQETTNFINAQSEKARKEVKEILNENSTLKAQMRLKQLESEDIIKLLKSQHETEMTSLRQDFIQQAEELEQRLAKKEAQMRADLETQRACEIHATEERKNLHIKQLEMAHDKELNNMRTYYNDITLGNVNVIKTLKENIEELQFKLSTSERELVTYKTEIEEYKKRLNESEEQNKSLRKAAKLFESEYSAHNASSTQNINHEYHRDNEILYNIAQTRLEEGVVTALLDIKKKSSLKCVLLEKKLVQLVGILESMQTEIDALVASHEGPLNPNELRRKIEAYVDLWNACQDKLTEESKSCLQGLDTKPQFKSPFDCPSEFEKWLNIGSKTSGPNNAAIKCTPNNK</sequence>
<evidence type="ECO:0000259" key="15">
    <source>
        <dbReference type="Pfam" id="PF13851"/>
    </source>
</evidence>
<evidence type="ECO:0000256" key="11">
    <source>
        <dbReference type="ARBA" id="ARBA00023273"/>
    </source>
</evidence>
<evidence type="ECO:0000256" key="9">
    <source>
        <dbReference type="ARBA" id="ARBA00023069"/>
    </source>
</evidence>
<evidence type="ECO:0000256" key="6">
    <source>
        <dbReference type="ARBA" id="ARBA00022701"/>
    </source>
</evidence>
<dbReference type="InterPro" id="IPR039308">
    <property type="entry name" value="GAS8"/>
</dbReference>
<proteinExistence type="inferred from homology"/>
<name>A0A0R3TRV3_RODNA</name>